<evidence type="ECO:0000313" key="5">
    <source>
        <dbReference type="EMBL" id="SNS74422.1"/>
    </source>
</evidence>
<dbReference type="GO" id="GO:0006355">
    <property type="term" value="P:regulation of DNA-templated transcription"/>
    <property type="evidence" value="ECO:0007669"/>
    <property type="project" value="InterPro"/>
</dbReference>
<name>A0A239GZU4_9ACTN</name>
<protein>
    <submittedName>
        <fullName evidence="5">DNA-binding transcriptional activator of the SARP family</fullName>
    </submittedName>
</protein>
<dbReference type="RefSeq" id="WP_089244375.1">
    <property type="nucleotide sequence ID" value="NZ_FZPH01000001.1"/>
</dbReference>
<dbReference type="SUPFAM" id="SSF52540">
    <property type="entry name" value="P-loop containing nucleoside triphosphate hydrolases"/>
    <property type="match status" value="1"/>
</dbReference>
<organism evidence="5 6">
    <name type="scientific">Asanoa hainanensis</name>
    <dbReference type="NCBI Taxonomy" id="560556"/>
    <lineage>
        <taxon>Bacteria</taxon>
        <taxon>Bacillati</taxon>
        <taxon>Actinomycetota</taxon>
        <taxon>Actinomycetes</taxon>
        <taxon>Micromonosporales</taxon>
        <taxon>Micromonosporaceae</taxon>
        <taxon>Asanoa</taxon>
    </lineage>
</organism>
<keyword evidence="1" id="KW-0805">Transcription regulation</keyword>
<dbReference type="SMART" id="SM00382">
    <property type="entry name" value="AAA"/>
    <property type="match status" value="1"/>
</dbReference>
<dbReference type="InterPro" id="IPR011990">
    <property type="entry name" value="TPR-like_helical_dom_sf"/>
</dbReference>
<sequence length="1008" mass="106528">MGDRIKFRLLGPVEVHGSTGWSRVERPRRRALFAYLLLAANRAVPARELSAALWGSAPPGTARTQLQNDVAALRRELAGILTRTDGYELAAEPAEVDERVFQRHLARAVAAAGRGAWPAVVRPARAALASWRGPALADVAAPFAGPVRDRLAGQRADAVELLAEARIRLGGHDEQIAVLRDLVDTDPERDRAVALLMLALVRAGRRTDALATARDVGRLLRDRHGLDPSWLVAELERRILRDDPAVHTDGLPTAPPAPVPVAPPPPVNQLPMDVALLTGRDRELAALAALADAADGPRVALVTGTAGVGKTALAVRFGHRHSGRFPGGTLFVDLRGYDPHEPPLPPLAALHRALVGLGVPRAELPSDVDEAGAVFRARTAARRCLVVLDNAGSAAQVRALLPGGTAGFVVVTSRDSLSGLLASHSVARVPLRTLEPTDGIAVLARVLGAERVTAEPDAAAELVELCGGLPLAIRIVAANLADAPGQRLDAQADLLRTGRLAALDNPGDLGAGVRSVLRSTYAALPPTTQRAFHQLCGLPFADLDVAALAGFAPRADLDRLRGVHLVEEPAPGRLALHDLPRAFGVELAVAQDRPREVVEWFGQGLDAASAVLFPEARTLLAALEPGPPRPMAAEAARAWLAAERSNLLRAVSFAHEAGWHRLAWRLAAGLRGYLLGSAAWLDLAAVSADGLAAAEADGSVHGRALHHLGIADAQRRQGDHRAAIASYGAALRLARSVGWRECQAVAVGHLGLAHRRVGELATALDCFNEDLRLSREVGSRYAQAVALGNIGNCFQELGRPAEALERYEAAAEIARETGGTRLLASAAINAGQSAHEAGKTAAARTWLETAALLSTELGREDQVAHAYAELSTIASDDSDLDDARRWWRLASDALERSAGPVDPTIVGMTELAEAALVAAEGNPGRALVVLAATEARSRDHDLTYQQVEVLIRQSLALRALNRADEAAARLTACLELARECGYHTIEARASEALAALPGSGRHPTAIRL</sequence>
<dbReference type="EMBL" id="FZPH01000001">
    <property type="protein sequence ID" value="SNS74422.1"/>
    <property type="molecule type" value="Genomic_DNA"/>
</dbReference>
<dbReference type="SUPFAM" id="SSF46894">
    <property type="entry name" value="C-terminal effector domain of the bipartite response regulators"/>
    <property type="match status" value="1"/>
</dbReference>
<evidence type="ECO:0000259" key="4">
    <source>
        <dbReference type="SMART" id="SM01043"/>
    </source>
</evidence>
<evidence type="ECO:0000259" key="3">
    <source>
        <dbReference type="SMART" id="SM00382"/>
    </source>
</evidence>
<dbReference type="SMART" id="SM01043">
    <property type="entry name" value="BTAD"/>
    <property type="match status" value="1"/>
</dbReference>
<evidence type="ECO:0000313" key="6">
    <source>
        <dbReference type="Proteomes" id="UP000198362"/>
    </source>
</evidence>
<feature type="domain" description="Bacterial transcriptional activator" evidence="4">
    <location>
        <begin position="96"/>
        <end position="240"/>
    </location>
</feature>
<dbReference type="SMART" id="SM00028">
    <property type="entry name" value="TPR"/>
    <property type="match status" value="5"/>
</dbReference>
<keyword evidence="5" id="KW-0238">DNA-binding</keyword>
<dbReference type="Proteomes" id="UP000198362">
    <property type="component" value="Unassembled WGS sequence"/>
</dbReference>
<evidence type="ECO:0000256" key="2">
    <source>
        <dbReference type="ARBA" id="ARBA00023163"/>
    </source>
</evidence>
<dbReference type="SUPFAM" id="SSF48452">
    <property type="entry name" value="TPR-like"/>
    <property type="match status" value="2"/>
</dbReference>
<dbReference type="InterPro" id="IPR005158">
    <property type="entry name" value="BTAD"/>
</dbReference>
<dbReference type="InterPro" id="IPR051677">
    <property type="entry name" value="AfsR-DnrI-RedD_regulator"/>
</dbReference>
<dbReference type="Pfam" id="PF13424">
    <property type="entry name" value="TPR_12"/>
    <property type="match status" value="1"/>
</dbReference>
<dbReference type="InterPro" id="IPR041664">
    <property type="entry name" value="AAA_16"/>
</dbReference>
<dbReference type="InterPro" id="IPR036388">
    <property type="entry name" value="WH-like_DNA-bd_sf"/>
</dbReference>
<dbReference type="PANTHER" id="PTHR35807">
    <property type="entry name" value="TRANSCRIPTIONAL REGULATOR REDD-RELATED"/>
    <property type="match status" value="1"/>
</dbReference>
<dbReference type="OrthoDB" id="7628974at2"/>
<evidence type="ECO:0000256" key="1">
    <source>
        <dbReference type="ARBA" id="ARBA00023015"/>
    </source>
</evidence>
<keyword evidence="6" id="KW-1185">Reference proteome</keyword>
<proteinExistence type="predicted"/>
<keyword evidence="2" id="KW-0804">Transcription</keyword>
<dbReference type="Gene3D" id="3.40.50.300">
    <property type="entry name" value="P-loop containing nucleotide triphosphate hydrolases"/>
    <property type="match status" value="1"/>
</dbReference>
<dbReference type="InterPro" id="IPR016032">
    <property type="entry name" value="Sig_transdc_resp-reg_C-effctor"/>
</dbReference>
<dbReference type="PANTHER" id="PTHR35807:SF1">
    <property type="entry name" value="TRANSCRIPTIONAL REGULATOR REDD"/>
    <property type="match status" value="1"/>
</dbReference>
<dbReference type="InterPro" id="IPR019734">
    <property type="entry name" value="TPR_rpt"/>
</dbReference>
<dbReference type="CDD" id="cd15831">
    <property type="entry name" value="BTAD"/>
    <property type="match status" value="1"/>
</dbReference>
<dbReference type="AlphaFoldDB" id="A0A239GZU4"/>
<dbReference type="GO" id="GO:0003677">
    <property type="term" value="F:DNA binding"/>
    <property type="evidence" value="ECO:0007669"/>
    <property type="project" value="UniProtKB-KW"/>
</dbReference>
<dbReference type="PRINTS" id="PR00364">
    <property type="entry name" value="DISEASERSIST"/>
</dbReference>
<dbReference type="InterPro" id="IPR003593">
    <property type="entry name" value="AAA+_ATPase"/>
</dbReference>
<gene>
    <name evidence="5" type="ORF">SAMN05421812_101624</name>
</gene>
<dbReference type="InterPro" id="IPR027417">
    <property type="entry name" value="P-loop_NTPase"/>
</dbReference>
<accession>A0A239GZU4</accession>
<reference evidence="5 6" key="1">
    <citation type="submission" date="2017-06" db="EMBL/GenBank/DDBJ databases">
        <authorList>
            <person name="Kim H.J."/>
            <person name="Triplett B.A."/>
        </authorList>
    </citation>
    <scope>NUCLEOTIDE SEQUENCE [LARGE SCALE GENOMIC DNA]</scope>
    <source>
        <strain evidence="5 6">CGMCC 4.5593</strain>
    </source>
</reference>
<dbReference type="Gene3D" id="1.10.10.10">
    <property type="entry name" value="Winged helix-like DNA-binding domain superfamily/Winged helix DNA-binding domain"/>
    <property type="match status" value="1"/>
</dbReference>
<dbReference type="Gene3D" id="1.25.40.10">
    <property type="entry name" value="Tetratricopeptide repeat domain"/>
    <property type="match status" value="2"/>
</dbReference>
<feature type="domain" description="AAA+ ATPase" evidence="3">
    <location>
        <begin position="296"/>
        <end position="435"/>
    </location>
</feature>
<dbReference type="Pfam" id="PF13191">
    <property type="entry name" value="AAA_16"/>
    <property type="match status" value="1"/>
</dbReference>
<dbReference type="Pfam" id="PF03704">
    <property type="entry name" value="BTAD"/>
    <property type="match status" value="1"/>
</dbReference>